<proteinExistence type="predicted"/>
<dbReference type="Proteomes" id="UP001283361">
    <property type="component" value="Unassembled WGS sequence"/>
</dbReference>
<feature type="region of interest" description="Disordered" evidence="1">
    <location>
        <begin position="122"/>
        <end position="151"/>
    </location>
</feature>
<organism evidence="3 4">
    <name type="scientific">Elysia crispata</name>
    <name type="common">lettuce slug</name>
    <dbReference type="NCBI Taxonomy" id="231223"/>
    <lineage>
        <taxon>Eukaryota</taxon>
        <taxon>Metazoa</taxon>
        <taxon>Spiralia</taxon>
        <taxon>Lophotrochozoa</taxon>
        <taxon>Mollusca</taxon>
        <taxon>Gastropoda</taxon>
        <taxon>Heterobranchia</taxon>
        <taxon>Euthyneura</taxon>
        <taxon>Panpulmonata</taxon>
        <taxon>Sacoglossa</taxon>
        <taxon>Placobranchoidea</taxon>
        <taxon>Plakobranchidae</taxon>
        <taxon>Elysia</taxon>
    </lineage>
</organism>
<evidence type="ECO:0000313" key="4">
    <source>
        <dbReference type="Proteomes" id="UP001283361"/>
    </source>
</evidence>
<evidence type="ECO:0000256" key="2">
    <source>
        <dbReference type="SAM" id="SignalP"/>
    </source>
</evidence>
<dbReference type="EMBL" id="JAWDGP010004366">
    <property type="protein sequence ID" value="KAK3764919.1"/>
    <property type="molecule type" value="Genomic_DNA"/>
</dbReference>
<keyword evidence="4" id="KW-1185">Reference proteome</keyword>
<sequence length="178" mass="19596">MKGSTLYSSSISILLRALLFHISLGQNSRSPRQDILRGLLNGTGLLYDARVPPNFEENIATDVSVQIYVMSFDSLTEISMVNSWWGLPSTVRAISGKELVHPHQSHFLHHYLHLKHSYTGDRARSAGSHSSGAVPDSHYTQSSRHSKGHGISRNGHLFVSVRGGGVGSGPFPYLRSYK</sequence>
<evidence type="ECO:0000256" key="1">
    <source>
        <dbReference type="SAM" id="MobiDB-lite"/>
    </source>
</evidence>
<dbReference type="AlphaFoldDB" id="A0AAE0Z8U6"/>
<feature type="chain" id="PRO_5041961818" evidence="2">
    <location>
        <begin position="26"/>
        <end position="178"/>
    </location>
</feature>
<name>A0AAE0Z8U6_9GAST</name>
<accession>A0AAE0Z8U6</accession>
<protein>
    <submittedName>
        <fullName evidence="3">Uncharacterized protein</fullName>
    </submittedName>
</protein>
<comment type="caution">
    <text evidence="3">The sequence shown here is derived from an EMBL/GenBank/DDBJ whole genome shotgun (WGS) entry which is preliminary data.</text>
</comment>
<keyword evidence="2" id="KW-0732">Signal</keyword>
<feature type="signal peptide" evidence="2">
    <location>
        <begin position="1"/>
        <end position="25"/>
    </location>
</feature>
<gene>
    <name evidence="3" type="ORF">RRG08_025438</name>
</gene>
<reference evidence="3" key="1">
    <citation type="journal article" date="2023" name="G3 (Bethesda)">
        <title>A reference genome for the long-term kleptoplast-retaining sea slug Elysia crispata morphotype clarki.</title>
        <authorList>
            <person name="Eastman K.E."/>
            <person name="Pendleton A.L."/>
            <person name="Shaikh M.A."/>
            <person name="Suttiyut T."/>
            <person name="Ogas R."/>
            <person name="Tomko P."/>
            <person name="Gavelis G."/>
            <person name="Widhalm J.R."/>
            <person name="Wisecaver J.H."/>
        </authorList>
    </citation>
    <scope>NUCLEOTIDE SEQUENCE</scope>
    <source>
        <strain evidence="3">ECLA1</strain>
    </source>
</reference>
<evidence type="ECO:0000313" key="3">
    <source>
        <dbReference type="EMBL" id="KAK3764919.1"/>
    </source>
</evidence>